<keyword evidence="1" id="KW-0540">Nuclease</keyword>
<reference evidence="2" key="1">
    <citation type="journal article" date="2017" name="Environ. Microbiol. Rep.">
        <title>Genetic Diversity of Marine Anaerobic Ammonium-Oxidizing Bacteria as Revealed by Genomic and Proteomic Analyses of 'Candidatus Scalindua japonica'.</title>
        <authorList>
            <person name="Oshiki M."/>
            <person name="Mizuto K."/>
            <person name="Kimura Z."/>
            <person name="Kindaichi T."/>
            <person name="Satoh H."/>
            <person name="Okabe S."/>
        </authorList>
    </citation>
    <scope>NUCLEOTIDE SEQUENCE [LARGE SCALE GENOMIC DNA]</scope>
    <source>
        <strain evidence="2">husup-a2</strain>
    </source>
</reference>
<accession>A0A286U3B0</accession>
<sequence length="61" mass="7365">MTKIFDLNLWNYNNFEERKSHIIEAIMQYDPDIITFQEVRDDLRFNSIGHNHARQLNTKLG</sequence>
<dbReference type="GO" id="GO:0004519">
    <property type="term" value="F:endonuclease activity"/>
    <property type="evidence" value="ECO:0007669"/>
    <property type="project" value="UniProtKB-KW"/>
</dbReference>
<proteinExistence type="predicted"/>
<evidence type="ECO:0000313" key="1">
    <source>
        <dbReference type="EMBL" id="GAX62623.1"/>
    </source>
</evidence>
<organism evidence="1 2">
    <name type="scientific">Candidatus Scalindua japonica</name>
    <dbReference type="NCBI Taxonomy" id="1284222"/>
    <lineage>
        <taxon>Bacteria</taxon>
        <taxon>Pseudomonadati</taxon>
        <taxon>Planctomycetota</taxon>
        <taxon>Candidatus Brocadiia</taxon>
        <taxon>Candidatus Brocadiales</taxon>
        <taxon>Candidatus Scalinduaceae</taxon>
        <taxon>Candidatus Scalindua</taxon>
    </lineage>
</organism>
<protein>
    <submittedName>
        <fullName evidence="1">Endonuclease/exonuclease/phosphatase</fullName>
    </submittedName>
</protein>
<dbReference type="AlphaFoldDB" id="A0A286U3B0"/>
<dbReference type="InterPro" id="IPR036691">
    <property type="entry name" value="Endo/exonu/phosph_ase_sf"/>
</dbReference>
<name>A0A286U3B0_9BACT</name>
<dbReference type="Gene3D" id="3.60.10.10">
    <property type="entry name" value="Endonuclease/exonuclease/phosphatase"/>
    <property type="match status" value="1"/>
</dbReference>
<comment type="caution">
    <text evidence="1">The sequence shown here is derived from an EMBL/GenBank/DDBJ whole genome shotgun (WGS) entry which is preliminary data.</text>
</comment>
<dbReference type="GO" id="GO:0004527">
    <property type="term" value="F:exonuclease activity"/>
    <property type="evidence" value="ECO:0007669"/>
    <property type="project" value="UniProtKB-KW"/>
</dbReference>
<keyword evidence="2" id="KW-1185">Reference proteome</keyword>
<dbReference type="SUPFAM" id="SSF56219">
    <property type="entry name" value="DNase I-like"/>
    <property type="match status" value="1"/>
</dbReference>
<keyword evidence="1" id="KW-0269">Exonuclease</keyword>
<dbReference type="Proteomes" id="UP000218542">
    <property type="component" value="Unassembled WGS sequence"/>
</dbReference>
<dbReference type="EMBL" id="BAOS01000036">
    <property type="protein sequence ID" value="GAX62623.1"/>
    <property type="molecule type" value="Genomic_DNA"/>
</dbReference>
<evidence type="ECO:0000313" key="2">
    <source>
        <dbReference type="Proteomes" id="UP000218542"/>
    </source>
</evidence>
<dbReference type="OrthoDB" id="9803914at2"/>
<dbReference type="RefSeq" id="WP_096896013.1">
    <property type="nucleotide sequence ID" value="NZ_BAOS01000036.1"/>
</dbReference>
<keyword evidence="1" id="KW-0378">Hydrolase</keyword>
<keyword evidence="1" id="KW-0255">Endonuclease</keyword>
<gene>
    <name evidence="1" type="ORF">SCALIN_C36_0012</name>
</gene>